<accession>A0A8J5IUL3</accession>
<dbReference type="InterPro" id="IPR043198">
    <property type="entry name" value="Cyclin/Ssn8"/>
</dbReference>
<reference evidence="3" key="1">
    <citation type="submission" date="2021-01" db="EMBL/GenBank/DDBJ databases">
        <title>Phytophthora aleatoria, a newly-described species from Pinus radiata is distinct from Phytophthora cactorum isolates based on comparative genomics.</title>
        <authorList>
            <person name="Mcdougal R."/>
            <person name="Panda P."/>
            <person name="Williams N."/>
            <person name="Studholme D.J."/>
        </authorList>
    </citation>
    <scope>NUCLEOTIDE SEQUENCE</scope>
    <source>
        <strain evidence="3">NZFS 4037</strain>
    </source>
</reference>
<dbReference type="AlphaFoldDB" id="A0A8J5IUL3"/>
<comment type="caution">
    <text evidence="3">The sequence shown here is derived from an EMBL/GenBank/DDBJ whole genome shotgun (WGS) entry which is preliminary data.</text>
</comment>
<protein>
    <recommendedName>
        <fullName evidence="2">Cyclin N-terminal domain-containing protein</fullName>
    </recommendedName>
</protein>
<dbReference type="InterPro" id="IPR006671">
    <property type="entry name" value="Cyclin_N"/>
</dbReference>
<evidence type="ECO:0000259" key="2">
    <source>
        <dbReference type="Pfam" id="PF00134"/>
    </source>
</evidence>
<proteinExistence type="predicted"/>
<feature type="compositionally biased region" description="Basic and acidic residues" evidence="1">
    <location>
        <begin position="908"/>
        <end position="930"/>
    </location>
</feature>
<feature type="compositionally biased region" description="Basic and acidic residues" evidence="1">
    <location>
        <begin position="131"/>
        <end position="150"/>
    </location>
</feature>
<feature type="compositionally biased region" description="Low complexity" evidence="1">
    <location>
        <begin position="151"/>
        <end position="162"/>
    </location>
</feature>
<feature type="region of interest" description="Disordered" evidence="1">
    <location>
        <begin position="574"/>
        <end position="606"/>
    </location>
</feature>
<feature type="compositionally biased region" description="Basic and acidic residues" evidence="1">
    <location>
        <begin position="937"/>
        <end position="946"/>
    </location>
</feature>
<keyword evidence="4" id="KW-1185">Reference proteome</keyword>
<dbReference type="Pfam" id="PF07004">
    <property type="entry name" value="SHIPPO-rpt"/>
    <property type="match status" value="3"/>
</dbReference>
<gene>
    <name evidence="3" type="ORF">JG688_00002471</name>
</gene>
<feature type="region of interest" description="Disordered" evidence="1">
    <location>
        <begin position="1"/>
        <end position="95"/>
    </location>
</feature>
<feature type="region of interest" description="Disordered" evidence="1">
    <location>
        <begin position="113"/>
        <end position="419"/>
    </location>
</feature>
<dbReference type="InterPro" id="IPR010736">
    <property type="entry name" value="SHIPPO-rpt"/>
</dbReference>
<evidence type="ECO:0000256" key="1">
    <source>
        <dbReference type="SAM" id="MobiDB-lite"/>
    </source>
</evidence>
<feature type="domain" description="Cyclin N-terminal" evidence="2">
    <location>
        <begin position="620"/>
        <end position="741"/>
    </location>
</feature>
<name>A0A8J5IUL3_9STRA</name>
<dbReference type="Proteomes" id="UP000709295">
    <property type="component" value="Unassembled WGS sequence"/>
</dbReference>
<evidence type="ECO:0000313" key="4">
    <source>
        <dbReference type="Proteomes" id="UP000709295"/>
    </source>
</evidence>
<feature type="compositionally biased region" description="Polar residues" evidence="1">
    <location>
        <begin position="343"/>
        <end position="359"/>
    </location>
</feature>
<feature type="compositionally biased region" description="Basic and acidic residues" evidence="1">
    <location>
        <begin position="63"/>
        <end position="86"/>
    </location>
</feature>
<dbReference type="GO" id="GO:0016538">
    <property type="term" value="F:cyclin-dependent protein serine/threonine kinase regulator activity"/>
    <property type="evidence" value="ECO:0007669"/>
    <property type="project" value="InterPro"/>
</dbReference>
<evidence type="ECO:0000313" key="3">
    <source>
        <dbReference type="EMBL" id="KAG6975359.1"/>
    </source>
</evidence>
<feature type="compositionally biased region" description="Polar residues" evidence="1">
    <location>
        <begin position="113"/>
        <end position="130"/>
    </location>
</feature>
<dbReference type="GO" id="GO:0006357">
    <property type="term" value="P:regulation of transcription by RNA polymerase II"/>
    <property type="evidence" value="ECO:0007669"/>
    <property type="project" value="InterPro"/>
</dbReference>
<feature type="compositionally biased region" description="Low complexity" evidence="1">
    <location>
        <begin position="324"/>
        <end position="342"/>
    </location>
</feature>
<sequence length="1046" mass="118795">MPGPGAYNSNQTHGFAKETKPEHLQFFGSTSTRFETSQRDGLVPGPGAYYTPPSGTTQQPRSVPDRKKAPFSSKKERFEAPKERDQSLAAPGSYEIPSAVSEVLNKVTSRVTNFGSTTKRFDTISSGTSRETLESQLERDMKEQEAERQKQGQNNKKQQQPKASSMFASSTSRPHEIQKATGPSPGDYEIQRSWNASGAQGAFKSGIDRTKDKPSANAFVPGPGSYSTERLEQKPQHKARPNVFYAAEPRFKEKRPKMPVLGPGQYNTDTVESDWNRPTHNISIATEMDLMGDTGRGRSASSGGEERAVAVSTPSQRTPIDEVASGASNAPPAALNSAPQASESASNVENTSTADSSAPQRPPRPEQSRKPLNTPPSSSSDRKRRKNGANRGPSGGDTPLQTPPEVPAIPTAPLEPECPLLSDSQWENEIAGFGTVLNDVLHCVTNRELVTKTAEYMATFPQHALRFQIKMKQRAYAEGARGFQAKLMLFYVLHEFLKSFEGERLQQVQREWFQTIDEVLNACAREIRYGDKRNAEENRKRVFKTLARWEELKLYPRKIKAWKSLVMGECKPRRAPVPLPRSETERQAEAPDQLQSFELPPPSTPQLQLDRSNCPLVFERRNFDSKPEEKQHWRYTAIAFIDILSQCLGLSSDIALTACIFFHRVFDRGIYARERYKFAAACLFLSAKASSKRMKLLRMVRVMYDILETPLFAGDEELLEIERLQLLYYEMEVLQGIDFELTTEMPFYYLRRVLEKMPEKFRDSINDDAQTALEELFFLPVCVDISPQLLGEAAAYIATWNKGKDFKFKWCSPSQEGNPFNERTARDALRSYRALQRWKKSQQAEFDALVKSASSLEGDEAAKLKLAFKPQLGGLRLDPSAILNEAEFTKKTEEDSKEWAKSGTKNGSDSRSRRGNNYRDDNEPRIKLEKTQAGGRGYDRERDRYRPRSRSRSRSGSDSRYGRRSGSAVKYERDESRPRSGDRRDRYDYEDYDNSDRYRERRRGDDKYGSSRDRSSNYDKEERSYDRHGARDLDFYRDPDASNMYK</sequence>
<organism evidence="3 4">
    <name type="scientific">Phytophthora aleatoria</name>
    <dbReference type="NCBI Taxonomy" id="2496075"/>
    <lineage>
        <taxon>Eukaryota</taxon>
        <taxon>Sar</taxon>
        <taxon>Stramenopiles</taxon>
        <taxon>Oomycota</taxon>
        <taxon>Peronosporomycetes</taxon>
        <taxon>Peronosporales</taxon>
        <taxon>Peronosporaceae</taxon>
        <taxon>Phytophthora</taxon>
    </lineage>
</organism>
<dbReference type="PANTHER" id="PTHR10026">
    <property type="entry name" value="CYCLIN"/>
    <property type="match status" value="1"/>
</dbReference>
<feature type="compositionally biased region" description="Basic and acidic residues" evidence="1">
    <location>
        <begin position="970"/>
        <end position="1040"/>
    </location>
</feature>
<feature type="region of interest" description="Disordered" evidence="1">
    <location>
        <begin position="893"/>
        <end position="1046"/>
    </location>
</feature>
<dbReference type="EMBL" id="JAENGY010000066">
    <property type="protein sequence ID" value="KAG6975359.1"/>
    <property type="molecule type" value="Genomic_DNA"/>
</dbReference>
<dbReference type="Pfam" id="PF00134">
    <property type="entry name" value="Cyclin_N"/>
    <property type="match status" value="1"/>
</dbReference>